<dbReference type="InterPro" id="IPR002828">
    <property type="entry name" value="SurE-like_Pase/nucleotidase"/>
</dbReference>
<organism evidence="9 10">
    <name type="scientific">Thalassoglobus neptunius</name>
    <dbReference type="NCBI Taxonomy" id="1938619"/>
    <lineage>
        <taxon>Bacteria</taxon>
        <taxon>Pseudomonadati</taxon>
        <taxon>Planctomycetota</taxon>
        <taxon>Planctomycetia</taxon>
        <taxon>Planctomycetales</taxon>
        <taxon>Planctomycetaceae</taxon>
        <taxon>Thalassoglobus</taxon>
    </lineage>
</organism>
<dbReference type="PANTHER" id="PTHR30457">
    <property type="entry name" value="5'-NUCLEOTIDASE SURE"/>
    <property type="match status" value="1"/>
</dbReference>
<dbReference type="RefSeq" id="WP_146510573.1">
    <property type="nucleotide sequence ID" value="NZ_SIHI01000007.1"/>
</dbReference>
<evidence type="ECO:0000259" key="8">
    <source>
        <dbReference type="Pfam" id="PF01975"/>
    </source>
</evidence>
<feature type="binding site" evidence="7">
    <location>
        <position position="39"/>
    </location>
    <ligand>
        <name>a divalent metal cation</name>
        <dbReference type="ChEBI" id="CHEBI:60240"/>
    </ligand>
</feature>
<name>A0A5C5WQ91_9PLAN</name>
<evidence type="ECO:0000256" key="2">
    <source>
        <dbReference type="ARBA" id="ARBA00011062"/>
    </source>
</evidence>
<dbReference type="GO" id="GO:0046872">
    <property type="term" value="F:metal ion binding"/>
    <property type="evidence" value="ECO:0007669"/>
    <property type="project" value="UniProtKB-UniRule"/>
</dbReference>
<keyword evidence="5 7" id="KW-0547">Nucleotide-binding</keyword>
<evidence type="ECO:0000256" key="4">
    <source>
        <dbReference type="ARBA" id="ARBA00022723"/>
    </source>
</evidence>
<dbReference type="NCBIfam" id="TIGR00087">
    <property type="entry name" value="surE"/>
    <property type="match status" value="1"/>
</dbReference>
<dbReference type="Proteomes" id="UP000317243">
    <property type="component" value="Unassembled WGS sequence"/>
</dbReference>
<evidence type="ECO:0000256" key="5">
    <source>
        <dbReference type="ARBA" id="ARBA00022741"/>
    </source>
</evidence>
<evidence type="ECO:0000313" key="10">
    <source>
        <dbReference type="Proteomes" id="UP000317243"/>
    </source>
</evidence>
<protein>
    <recommendedName>
        <fullName evidence="7">5'-nucleotidase SurE</fullName>
        <ecNumber evidence="7">3.1.3.5</ecNumber>
    </recommendedName>
    <alternativeName>
        <fullName evidence="7">Nucleoside 5'-monophosphate phosphohydrolase</fullName>
    </alternativeName>
</protein>
<keyword evidence="3 7" id="KW-0963">Cytoplasm</keyword>
<comment type="similarity">
    <text evidence="2 7">Belongs to the SurE nucleotidase family.</text>
</comment>
<accession>A0A5C5WQ91</accession>
<dbReference type="GO" id="GO:0004309">
    <property type="term" value="F:exopolyphosphatase activity"/>
    <property type="evidence" value="ECO:0007669"/>
    <property type="project" value="TreeGrafter"/>
</dbReference>
<dbReference type="GO" id="GO:0005737">
    <property type="term" value="C:cytoplasm"/>
    <property type="evidence" value="ECO:0007669"/>
    <property type="project" value="UniProtKB-SubCell"/>
</dbReference>
<feature type="binding site" evidence="7">
    <location>
        <position position="8"/>
    </location>
    <ligand>
        <name>a divalent metal cation</name>
        <dbReference type="ChEBI" id="CHEBI:60240"/>
    </ligand>
</feature>
<dbReference type="SUPFAM" id="SSF64167">
    <property type="entry name" value="SurE-like"/>
    <property type="match status" value="1"/>
</dbReference>
<comment type="function">
    <text evidence="7">Nucleotidase that shows phosphatase activity on nucleoside 5'-monophosphates.</text>
</comment>
<dbReference type="GO" id="GO:0008253">
    <property type="term" value="F:5'-nucleotidase activity"/>
    <property type="evidence" value="ECO:0007669"/>
    <property type="project" value="UniProtKB-UniRule"/>
</dbReference>
<dbReference type="InterPro" id="IPR036523">
    <property type="entry name" value="SurE-like_sf"/>
</dbReference>
<comment type="subcellular location">
    <subcellularLocation>
        <location evidence="7">Cytoplasm</location>
    </subcellularLocation>
</comment>
<evidence type="ECO:0000256" key="6">
    <source>
        <dbReference type="ARBA" id="ARBA00022801"/>
    </source>
</evidence>
<dbReference type="AlphaFoldDB" id="A0A5C5WQ91"/>
<dbReference type="Gene3D" id="3.40.1210.10">
    <property type="entry name" value="Survival protein SurE-like phosphatase/nucleotidase"/>
    <property type="match status" value="1"/>
</dbReference>
<dbReference type="EC" id="3.1.3.5" evidence="7"/>
<dbReference type="OrthoDB" id="9780815at2"/>
<reference evidence="9 10" key="1">
    <citation type="submission" date="2019-02" db="EMBL/GenBank/DDBJ databases">
        <title>Deep-cultivation of Planctomycetes and their phenomic and genomic characterization uncovers novel biology.</title>
        <authorList>
            <person name="Wiegand S."/>
            <person name="Jogler M."/>
            <person name="Boedeker C."/>
            <person name="Pinto D."/>
            <person name="Vollmers J."/>
            <person name="Rivas-Marin E."/>
            <person name="Kohn T."/>
            <person name="Peeters S.H."/>
            <person name="Heuer A."/>
            <person name="Rast P."/>
            <person name="Oberbeckmann S."/>
            <person name="Bunk B."/>
            <person name="Jeske O."/>
            <person name="Meyerdierks A."/>
            <person name="Storesund J.E."/>
            <person name="Kallscheuer N."/>
            <person name="Luecker S."/>
            <person name="Lage O.M."/>
            <person name="Pohl T."/>
            <person name="Merkel B.J."/>
            <person name="Hornburger P."/>
            <person name="Mueller R.-W."/>
            <person name="Bruemmer F."/>
            <person name="Labrenz M."/>
            <person name="Spormann A.M."/>
            <person name="Op Den Camp H."/>
            <person name="Overmann J."/>
            <person name="Amann R."/>
            <person name="Jetten M.S.M."/>
            <person name="Mascher T."/>
            <person name="Medema M.H."/>
            <person name="Devos D.P."/>
            <person name="Kaster A.-K."/>
            <person name="Ovreas L."/>
            <person name="Rohde M."/>
            <person name="Galperin M.Y."/>
            <person name="Jogler C."/>
        </authorList>
    </citation>
    <scope>NUCLEOTIDE SEQUENCE [LARGE SCALE GENOMIC DNA]</scope>
    <source>
        <strain evidence="9 10">KOR42</strain>
    </source>
</reference>
<gene>
    <name evidence="9" type="primary">surE_2</name>
    <name evidence="7" type="synonym">surE</name>
    <name evidence="9" type="ORF">KOR42_30810</name>
</gene>
<evidence type="ECO:0000256" key="1">
    <source>
        <dbReference type="ARBA" id="ARBA00000815"/>
    </source>
</evidence>
<comment type="caution">
    <text evidence="9">The sequence shown here is derived from an EMBL/GenBank/DDBJ whole genome shotgun (WGS) entry which is preliminary data.</text>
</comment>
<dbReference type="InterPro" id="IPR030048">
    <property type="entry name" value="SurE"/>
</dbReference>
<evidence type="ECO:0000313" key="9">
    <source>
        <dbReference type="EMBL" id="TWT52213.1"/>
    </source>
</evidence>
<evidence type="ECO:0000256" key="7">
    <source>
        <dbReference type="HAMAP-Rule" id="MF_00060"/>
    </source>
</evidence>
<dbReference type="EMBL" id="SIHI01000007">
    <property type="protein sequence ID" value="TWT52213.1"/>
    <property type="molecule type" value="Genomic_DNA"/>
</dbReference>
<keyword evidence="6 7" id="KW-0378">Hydrolase</keyword>
<feature type="binding site" evidence="7">
    <location>
        <position position="95"/>
    </location>
    <ligand>
        <name>a divalent metal cation</name>
        <dbReference type="ChEBI" id="CHEBI:60240"/>
    </ligand>
</feature>
<comment type="catalytic activity">
    <reaction evidence="1 7">
        <text>a ribonucleoside 5'-phosphate + H2O = a ribonucleoside + phosphate</text>
        <dbReference type="Rhea" id="RHEA:12484"/>
        <dbReference type="ChEBI" id="CHEBI:15377"/>
        <dbReference type="ChEBI" id="CHEBI:18254"/>
        <dbReference type="ChEBI" id="CHEBI:43474"/>
        <dbReference type="ChEBI" id="CHEBI:58043"/>
        <dbReference type="EC" id="3.1.3.5"/>
    </reaction>
</comment>
<dbReference type="GO" id="GO:0000166">
    <property type="term" value="F:nucleotide binding"/>
    <property type="evidence" value="ECO:0007669"/>
    <property type="project" value="UniProtKB-KW"/>
</dbReference>
<comment type="cofactor">
    <cofactor evidence="7">
        <name>a divalent metal cation</name>
        <dbReference type="ChEBI" id="CHEBI:60240"/>
    </cofactor>
    <text evidence="7">Binds 1 divalent metal cation per subunit.</text>
</comment>
<dbReference type="PANTHER" id="PTHR30457:SF12">
    <property type="entry name" value="5'_3'-NUCLEOTIDASE SURE"/>
    <property type="match status" value="1"/>
</dbReference>
<dbReference type="NCBIfam" id="NF001490">
    <property type="entry name" value="PRK00346.1-4"/>
    <property type="match status" value="1"/>
</dbReference>
<feature type="domain" description="Survival protein SurE-like phosphatase/nucleotidase" evidence="8">
    <location>
        <begin position="3"/>
        <end position="187"/>
    </location>
</feature>
<proteinExistence type="inferred from homology"/>
<evidence type="ECO:0000256" key="3">
    <source>
        <dbReference type="ARBA" id="ARBA00022490"/>
    </source>
</evidence>
<sequence>MKILLVNDDGIYAPGLRALVEPLQKIGSVTVVAPLVEQSGVGHLVTYLRPITAKKVLEGGTDFGWGVDGSPADCVKLGVLEFCDGEPDLIVSGINSGANVGINVLYSGTVAAAIEGAFFGITSVALSLSQGKPPNYDNVAQRAVPLIQKLLKTVSRPGTLWNVNFPDTTPEGPRGIRMARMAVRRHTETVDKRIDPRGRPYYWSGLDPILNHELDPGTDVKELLDGWATVTPLHFDLSENSILDECQSICWDD</sequence>
<keyword evidence="10" id="KW-1185">Reference proteome</keyword>
<feature type="binding site" evidence="7">
    <location>
        <position position="9"/>
    </location>
    <ligand>
        <name>a divalent metal cation</name>
        <dbReference type="ChEBI" id="CHEBI:60240"/>
    </ligand>
</feature>
<dbReference type="Pfam" id="PF01975">
    <property type="entry name" value="SurE"/>
    <property type="match status" value="1"/>
</dbReference>
<dbReference type="HAMAP" id="MF_00060">
    <property type="entry name" value="SurE"/>
    <property type="match status" value="1"/>
</dbReference>
<dbReference type="GO" id="GO:0008254">
    <property type="term" value="F:3'-nucleotidase activity"/>
    <property type="evidence" value="ECO:0007669"/>
    <property type="project" value="TreeGrafter"/>
</dbReference>
<keyword evidence="4 7" id="KW-0479">Metal-binding</keyword>